<proteinExistence type="predicted"/>
<dbReference type="EMBL" id="JAVHJM010000007">
    <property type="protein sequence ID" value="KAK6510805.1"/>
    <property type="molecule type" value="Genomic_DNA"/>
</dbReference>
<sequence length="59" mass="6285">MHATKVIALLVTFVGVTMALPAPAPAPAPEPVIEARWKFGNIHHNKLIGTKVSKFNGPV</sequence>
<comment type="caution">
    <text evidence="2">The sequence shown here is derived from an EMBL/GenBank/DDBJ whole genome shotgun (WGS) entry which is preliminary data.</text>
</comment>
<dbReference type="AlphaFoldDB" id="A0AAN8RSZ0"/>
<dbReference type="Proteomes" id="UP001307849">
    <property type="component" value="Unassembled WGS sequence"/>
</dbReference>
<keyword evidence="1" id="KW-0732">Signal</keyword>
<accession>A0AAN8RSZ0</accession>
<evidence type="ECO:0000313" key="3">
    <source>
        <dbReference type="Proteomes" id="UP001307849"/>
    </source>
</evidence>
<gene>
    <name evidence="2" type="ORF">TWF506_009900</name>
</gene>
<protein>
    <submittedName>
        <fullName evidence="2">Uncharacterized protein</fullName>
    </submittedName>
</protein>
<evidence type="ECO:0000313" key="2">
    <source>
        <dbReference type="EMBL" id="KAK6510805.1"/>
    </source>
</evidence>
<keyword evidence="3" id="KW-1185">Reference proteome</keyword>
<feature type="signal peptide" evidence="1">
    <location>
        <begin position="1"/>
        <end position="19"/>
    </location>
</feature>
<evidence type="ECO:0000256" key="1">
    <source>
        <dbReference type="SAM" id="SignalP"/>
    </source>
</evidence>
<name>A0AAN8RSZ0_9PEZI</name>
<organism evidence="2 3">
    <name type="scientific">Arthrobotrys conoides</name>
    <dbReference type="NCBI Taxonomy" id="74498"/>
    <lineage>
        <taxon>Eukaryota</taxon>
        <taxon>Fungi</taxon>
        <taxon>Dikarya</taxon>
        <taxon>Ascomycota</taxon>
        <taxon>Pezizomycotina</taxon>
        <taxon>Orbiliomycetes</taxon>
        <taxon>Orbiliales</taxon>
        <taxon>Orbiliaceae</taxon>
        <taxon>Arthrobotrys</taxon>
    </lineage>
</organism>
<reference evidence="2 3" key="1">
    <citation type="submission" date="2019-10" db="EMBL/GenBank/DDBJ databases">
        <authorList>
            <person name="Palmer J.M."/>
        </authorList>
    </citation>
    <scope>NUCLEOTIDE SEQUENCE [LARGE SCALE GENOMIC DNA]</scope>
    <source>
        <strain evidence="2 3">TWF506</strain>
    </source>
</reference>
<feature type="chain" id="PRO_5042901228" evidence="1">
    <location>
        <begin position="20"/>
        <end position="59"/>
    </location>
</feature>